<evidence type="ECO:0000313" key="4">
    <source>
        <dbReference type="Proteomes" id="UP000005408"/>
    </source>
</evidence>
<dbReference type="EnsemblMetazoa" id="G12483.1">
    <property type="protein sequence ID" value="G12483.1:cds"/>
    <property type="gene ID" value="G12483"/>
</dbReference>
<reference evidence="3" key="1">
    <citation type="submission" date="2022-08" db="UniProtKB">
        <authorList>
            <consortium name="EnsemblMetazoa"/>
        </authorList>
    </citation>
    <scope>IDENTIFICATION</scope>
    <source>
        <strain evidence="3">05x7-T-G4-1.051#20</strain>
    </source>
</reference>
<dbReference type="InterPro" id="IPR029058">
    <property type="entry name" value="AB_hydrolase_fold"/>
</dbReference>
<keyword evidence="1" id="KW-0378">Hydrolase</keyword>
<feature type="domain" description="Alpha/beta hydrolase fold-3" evidence="2">
    <location>
        <begin position="227"/>
        <end position="361"/>
    </location>
</feature>
<dbReference type="AlphaFoldDB" id="A0A8W8I4E8"/>
<dbReference type="Gene3D" id="3.40.50.1820">
    <property type="entry name" value="alpha/beta hydrolase"/>
    <property type="match status" value="2"/>
</dbReference>
<proteinExistence type="predicted"/>
<evidence type="ECO:0000259" key="2">
    <source>
        <dbReference type="Pfam" id="PF07859"/>
    </source>
</evidence>
<dbReference type="PANTHER" id="PTHR48081">
    <property type="entry name" value="AB HYDROLASE SUPERFAMILY PROTEIN C4A8.06C"/>
    <property type="match status" value="1"/>
</dbReference>
<dbReference type="Pfam" id="PF07859">
    <property type="entry name" value="Abhydrolase_3"/>
    <property type="match status" value="2"/>
</dbReference>
<accession>A0A8W8I4E8</accession>
<protein>
    <recommendedName>
        <fullName evidence="2">Alpha/beta hydrolase fold-3 domain-containing protein</fullName>
    </recommendedName>
</protein>
<dbReference type="InterPro" id="IPR050300">
    <property type="entry name" value="GDXG_lipolytic_enzyme"/>
</dbReference>
<dbReference type="GO" id="GO:0016787">
    <property type="term" value="F:hydrolase activity"/>
    <property type="evidence" value="ECO:0007669"/>
    <property type="project" value="UniProtKB-KW"/>
</dbReference>
<name>A0A8W8I4E8_MAGGI</name>
<feature type="domain" description="Alpha/beta hydrolase fold-3" evidence="2">
    <location>
        <begin position="93"/>
        <end position="185"/>
    </location>
</feature>
<organism evidence="3 4">
    <name type="scientific">Magallana gigas</name>
    <name type="common">Pacific oyster</name>
    <name type="synonym">Crassostrea gigas</name>
    <dbReference type="NCBI Taxonomy" id="29159"/>
    <lineage>
        <taxon>Eukaryota</taxon>
        <taxon>Metazoa</taxon>
        <taxon>Spiralia</taxon>
        <taxon>Lophotrochozoa</taxon>
        <taxon>Mollusca</taxon>
        <taxon>Bivalvia</taxon>
        <taxon>Autobranchia</taxon>
        <taxon>Pteriomorphia</taxon>
        <taxon>Ostreida</taxon>
        <taxon>Ostreoidea</taxon>
        <taxon>Ostreidae</taxon>
        <taxon>Magallana</taxon>
    </lineage>
</organism>
<keyword evidence="4" id="KW-1185">Reference proteome</keyword>
<sequence>MSFDKFKPKYKIHEETENYFKLRAEAGAKPYDQLTVEEAREGNVANAKRFAGTTEFEGTVKEFTVPTKHCSDGIPITVYRSKHCDLCVAPSVFVYFHGGGNVVGCRQTVDTICRIFSRDAPCVVVNVEYRLAPEHRWPANHEDATCVVRWVKMNKSLLGASNESLVGVGGNSAGGQIAAMVCHYVEGIDYQVFTDWLFCFVMSRCDEREHSGGGWRQCRGPPGRNGAVNRSTVGVGGDGEGSRMAALVCHEVPDLGYQVLVYPNVDLRRNYKSAEEFAEMPGLTKKMVDWFTEKYIDEKDITNPKASAILQKKFSGLPPALIILAELDQNRDQGYAYHEKLKEAGVKSQIFTVKGVTHGFFHLPGHFKECCLRAHEKVSKFIKTHS</sequence>
<dbReference type="SUPFAM" id="SSF53474">
    <property type="entry name" value="alpha/beta-Hydrolases"/>
    <property type="match status" value="2"/>
</dbReference>
<dbReference type="InterPro" id="IPR013094">
    <property type="entry name" value="AB_hydrolase_3"/>
</dbReference>
<evidence type="ECO:0000313" key="3">
    <source>
        <dbReference type="EnsemblMetazoa" id="G12483.1:cds"/>
    </source>
</evidence>
<evidence type="ECO:0000256" key="1">
    <source>
        <dbReference type="ARBA" id="ARBA00022801"/>
    </source>
</evidence>
<dbReference type="PANTHER" id="PTHR48081:SF8">
    <property type="entry name" value="ALPHA_BETA HYDROLASE FOLD-3 DOMAIN-CONTAINING PROTEIN-RELATED"/>
    <property type="match status" value="1"/>
</dbReference>
<dbReference type="Proteomes" id="UP000005408">
    <property type="component" value="Unassembled WGS sequence"/>
</dbReference>